<reference evidence="6 7" key="1">
    <citation type="journal article" date="2009" name="Int. J. Syst. Evol. Microbiol.">
        <title>Transfer of Teichococcus ludipueritiae and Muricoccus roseus to the genus Roseomonas, as Roseomonas ludipueritiae comb. nov. and Roseomonas rosea comb. nov., respectively, and emended description of the genus Roseomonas.</title>
        <authorList>
            <person name="Sanchez-Porro C."/>
            <person name="Gallego V."/>
            <person name="Busse H.J."/>
            <person name="Kampfer P."/>
            <person name="Ventosa A."/>
        </authorList>
    </citation>
    <scope>NUCLEOTIDE SEQUENCE [LARGE SCALE GENOMIC DNA]</scope>
    <source>
        <strain evidence="6 7">DSM 14915</strain>
    </source>
</reference>
<comment type="subcellular location">
    <subcellularLocation>
        <location evidence="5">Cell membrane</location>
        <topology evidence="5">Multi-pass membrane protein</topology>
    </subcellularLocation>
    <subcellularLocation>
        <location evidence="1">Membrane</location>
        <topology evidence="1">Multi-pass membrane protein</topology>
    </subcellularLocation>
</comment>
<dbReference type="RefSeq" id="WP_187778343.1">
    <property type="nucleotide sequence ID" value="NZ_JACTUZ010000031.1"/>
</dbReference>
<feature type="transmembrane region" description="Helical" evidence="5">
    <location>
        <begin position="60"/>
        <end position="77"/>
    </location>
</feature>
<dbReference type="InterPro" id="IPR002781">
    <property type="entry name" value="TM_pro_TauE-like"/>
</dbReference>
<feature type="transmembrane region" description="Helical" evidence="5">
    <location>
        <begin position="189"/>
        <end position="211"/>
    </location>
</feature>
<feature type="transmembrane region" description="Helical" evidence="5">
    <location>
        <begin position="254"/>
        <end position="275"/>
    </location>
</feature>
<dbReference type="Proteomes" id="UP000603940">
    <property type="component" value="Unassembled WGS sequence"/>
</dbReference>
<keyword evidence="7" id="KW-1185">Reference proteome</keyword>
<feature type="transmembrane region" description="Helical" evidence="5">
    <location>
        <begin position="223"/>
        <end position="242"/>
    </location>
</feature>
<keyword evidence="3 5" id="KW-1133">Transmembrane helix</keyword>
<proteinExistence type="inferred from homology"/>
<evidence type="ECO:0000256" key="4">
    <source>
        <dbReference type="ARBA" id="ARBA00023136"/>
    </source>
</evidence>
<organism evidence="6 7">
    <name type="scientific">Pseudoroseomonas ludipueritiae</name>
    <dbReference type="NCBI Taxonomy" id="198093"/>
    <lineage>
        <taxon>Bacteria</taxon>
        <taxon>Pseudomonadati</taxon>
        <taxon>Pseudomonadota</taxon>
        <taxon>Alphaproteobacteria</taxon>
        <taxon>Acetobacterales</taxon>
        <taxon>Acetobacteraceae</taxon>
        <taxon>Pseudoroseomonas</taxon>
    </lineage>
</organism>
<evidence type="ECO:0000313" key="6">
    <source>
        <dbReference type="EMBL" id="MBC9177203.1"/>
    </source>
</evidence>
<sequence>MQHLSDPVWLVALAAAMAFTGLVSGTLAGLLGVGGGIVIVPVLFNVLPLFGIPEAVQMKLAVGTSLATIIPTSIVSARKHQAKGAIDGALLRAIWPSMIIGVALGTVAAIWLHGAALSAVFAVIALLVALNMGFTGVDFKIRDVTPRGPGLWGIGGFIGAVSAMMGIGGGTVGVPILSMFGTPIRSAVATASVFGLIISIPATAGFIYGGWGVHDLPPFSIGYVNLIGFALIVPSSILATPWGVHLAHTIPPLMLKRAFAVFLAITAVRMIYSLVT</sequence>
<evidence type="ECO:0000313" key="7">
    <source>
        <dbReference type="Proteomes" id="UP000603940"/>
    </source>
</evidence>
<comment type="similarity">
    <text evidence="5">Belongs to the 4-toluene sulfonate uptake permease (TSUP) (TC 2.A.102) family.</text>
</comment>
<dbReference type="EMBL" id="JACTUZ010000031">
    <property type="protein sequence ID" value="MBC9177203.1"/>
    <property type="molecule type" value="Genomic_DNA"/>
</dbReference>
<dbReference type="PANTHER" id="PTHR43483">
    <property type="entry name" value="MEMBRANE TRANSPORTER PROTEIN HI_0806-RELATED"/>
    <property type="match status" value="1"/>
</dbReference>
<dbReference type="Pfam" id="PF01925">
    <property type="entry name" value="TauE"/>
    <property type="match status" value="1"/>
</dbReference>
<evidence type="ECO:0000256" key="1">
    <source>
        <dbReference type="ARBA" id="ARBA00004141"/>
    </source>
</evidence>
<evidence type="ECO:0000256" key="5">
    <source>
        <dbReference type="RuleBase" id="RU363041"/>
    </source>
</evidence>
<dbReference type="PANTHER" id="PTHR43483:SF3">
    <property type="entry name" value="MEMBRANE TRANSPORTER PROTEIN HI_0806-RELATED"/>
    <property type="match status" value="1"/>
</dbReference>
<feature type="transmembrane region" description="Helical" evidence="5">
    <location>
        <begin position="89"/>
        <end position="112"/>
    </location>
</feature>
<keyword evidence="4 5" id="KW-0472">Membrane</keyword>
<keyword evidence="5" id="KW-1003">Cell membrane</keyword>
<keyword evidence="2 5" id="KW-0812">Transmembrane</keyword>
<protein>
    <recommendedName>
        <fullName evidence="5">Probable membrane transporter protein</fullName>
    </recommendedName>
</protein>
<comment type="caution">
    <text evidence="6">The sequence shown here is derived from an EMBL/GenBank/DDBJ whole genome shotgun (WGS) entry which is preliminary data.</text>
</comment>
<gene>
    <name evidence="6" type="ORF">IBL25_09670</name>
</gene>
<name>A0ABR7R659_9PROT</name>
<evidence type="ECO:0000256" key="2">
    <source>
        <dbReference type="ARBA" id="ARBA00022692"/>
    </source>
</evidence>
<evidence type="ECO:0000256" key="3">
    <source>
        <dbReference type="ARBA" id="ARBA00022989"/>
    </source>
</evidence>
<accession>A0ABR7R659</accession>
<feature type="transmembrane region" description="Helical" evidence="5">
    <location>
        <begin position="151"/>
        <end position="177"/>
    </location>
</feature>
<feature type="transmembrane region" description="Helical" evidence="5">
    <location>
        <begin position="118"/>
        <end position="139"/>
    </location>
</feature>
<feature type="transmembrane region" description="Helical" evidence="5">
    <location>
        <begin position="7"/>
        <end position="40"/>
    </location>
</feature>